<feature type="transmembrane region" description="Helical" evidence="5">
    <location>
        <begin position="52"/>
        <end position="82"/>
    </location>
</feature>
<feature type="transmembrane region" description="Helical" evidence="5">
    <location>
        <begin position="336"/>
        <end position="356"/>
    </location>
</feature>
<dbReference type="Proteomes" id="UP001141806">
    <property type="component" value="Unassembled WGS sequence"/>
</dbReference>
<dbReference type="EMBL" id="JAMYWD010000005">
    <property type="protein sequence ID" value="KAJ4972161.1"/>
    <property type="molecule type" value="Genomic_DNA"/>
</dbReference>
<evidence type="ECO:0000256" key="1">
    <source>
        <dbReference type="ARBA" id="ARBA00004167"/>
    </source>
</evidence>
<dbReference type="InterPro" id="IPR046756">
    <property type="entry name" value="VAS1/VOA1_TM"/>
</dbReference>
<protein>
    <recommendedName>
        <fullName evidence="6">V-type proton ATPase subunit S1/VOA1 transmembrane domain-containing protein</fullName>
    </recommendedName>
</protein>
<dbReference type="AlphaFoldDB" id="A0A9Q0KKH0"/>
<comment type="subcellular location">
    <subcellularLocation>
        <location evidence="1">Membrane</location>
        <topology evidence="1">Single-pass membrane protein</topology>
    </subcellularLocation>
</comment>
<organism evidence="7 8">
    <name type="scientific">Protea cynaroides</name>
    <dbReference type="NCBI Taxonomy" id="273540"/>
    <lineage>
        <taxon>Eukaryota</taxon>
        <taxon>Viridiplantae</taxon>
        <taxon>Streptophyta</taxon>
        <taxon>Embryophyta</taxon>
        <taxon>Tracheophyta</taxon>
        <taxon>Spermatophyta</taxon>
        <taxon>Magnoliopsida</taxon>
        <taxon>Proteales</taxon>
        <taxon>Proteaceae</taxon>
        <taxon>Protea</taxon>
    </lineage>
</organism>
<keyword evidence="8" id="KW-1185">Reference proteome</keyword>
<evidence type="ECO:0000259" key="6">
    <source>
        <dbReference type="Pfam" id="PF20520"/>
    </source>
</evidence>
<dbReference type="Pfam" id="PF20520">
    <property type="entry name" value="Ac45-VOA1_TM"/>
    <property type="match status" value="1"/>
</dbReference>
<reference evidence="7" key="1">
    <citation type="journal article" date="2023" name="Plant J.">
        <title>The genome of the king protea, Protea cynaroides.</title>
        <authorList>
            <person name="Chang J."/>
            <person name="Duong T.A."/>
            <person name="Schoeman C."/>
            <person name="Ma X."/>
            <person name="Roodt D."/>
            <person name="Barker N."/>
            <person name="Li Z."/>
            <person name="Van de Peer Y."/>
            <person name="Mizrachi E."/>
        </authorList>
    </citation>
    <scope>NUCLEOTIDE SEQUENCE</scope>
    <source>
        <tissue evidence="7">Young leaves</tissue>
    </source>
</reference>
<dbReference type="PANTHER" id="PTHR35285:SF1">
    <property type="entry name" value="2-C-METHYL-D-ERYTHRITOL 4-PHOSPHATE CYTIDYLYLTRANSFERASE"/>
    <property type="match status" value="1"/>
</dbReference>
<accession>A0A9Q0KKH0</accession>
<dbReference type="GO" id="GO:0016020">
    <property type="term" value="C:membrane"/>
    <property type="evidence" value="ECO:0007669"/>
    <property type="project" value="UniProtKB-SubCell"/>
</dbReference>
<comment type="caution">
    <text evidence="7">The sequence shown here is derived from an EMBL/GenBank/DDBJ whole genome shotgun (WGS) entry which is preliminary data.</text>
</comment>
<keyword evidence="3 5" id="KW-1133">Transmembrane helix</keyword>
<keyword evidence="4 5" id="KW-0472">Membrane</keyword>
<evidence type="ECO:0000313" key="8">
    <source>
        <dbReference type="Proteomes" id="UP001141806"/>
    </source>
</evidence>
<dbReference type="OrthoDB" id="2018140at2759"/>
<evidence type="ECO:0000313" key="7">
    <source>
        <dbReference type="EMBL" id="KAJ4972161.1"/>
    </source>
</evidence>
<feature type="domain" description="V-type proton ATPase subunit S1/VOA1 transmembrane" evidence="6">
    <location>
        <begin position="332"/>
        <end position="363"/>
    </location>
</feature>
<evidence type="ECO:0000256" key="5">
    <source>
        <dbReference type="SAM" id="Phobius"/>
    </source>
</evidence>
<evidence type="ECO:0000256" key="2">
    <source>
        <dbReference type="ARBA" id="ARBA00022692"/>
    </source>
</evidence>
<keyword evidence="2 5" id="KW-0812">Transmembrane</keyword>
<dbReference type="PANTHER" id="PTHR35285">
    <property type="entry name" value="2-C-METHYL-D-ERYTHRITOL 4-PHOSPHATE CYTIDYLYLTRANSFERASE"/>
    <property type="match status" value="1"/>
</dbReference>
<feature type="transmembrane region" description="Helical" evidence="5">
    <location>
        <begin position="28"/>
        <end position="46"/>
    </location>
</feature>
<gene>
    <name evidence="7" type="ORF">NE237_005260</name>
</gene>
<evidence type="ECO:0000256" key="4">
    <source>
        <dbReference type="ARBA" id="ARBA00023136"/>
    </source>
</evidence>
<sequence length="368" mass="40568">MNTRQPSQKKGHTLPTPNNSLHRNVRHLRFLFFFFQLACWYSRTGFLGKMKVAVLASLAFLLLANWIAFASTSFSTVPAFMWSPYQSSYNEMEETVNYQTISSKDLAKSVLSQGGWLDLLCSAENSQQSVDVALVFVGRELQSSDISRNKHADSHLLDLLKVLFMKSNFSLAFPYVAASKEETMESSLMSGFTEACGHQLVVGDIAFLESCSIEGENFKKLADLHSVNDYLMLRMENRQKGQVDLIVYCHGGTNSLNKLEYIPSEGEVLSGLISSVEQSGARYTFLYASDPYRSILNPSFGALGRLLAESSAGNGSPNLTSCDGVCQIKSTLLEGFLVGIVLLIILISGLCCMMGIDSPTRFETPPDS</sequence>
<evidence type="ECO:0000256" key="3">
    <source>
        <dbReference type="ARBA" id="ARBA00022989"/>
    </source>
</evidence>
<name>A0A9Q0KKH0_9MAGN</name>
<proteinExistence type="predicted"/>